<organism evidence="1 2">
    <name type="scientific">Kitasatospora cineracea</name>
    <dbReference type="NCBI Taxonomy" id="88074"/>
    <lineage>
        <taxon>Bacteria</taxon>
        <taxon>Bacillati</taxon>
        <taxon>Actinomycetota</taxon>
        <taxon>Actinomycetes</taxon>
        <taxon>Kitasatosporales</taxon>
        <taxon>Streptomycetaceae</taxon>
        <taxon>Kitasatospora</taxon>
    </lineage>
</organism>
<keyword evidence="2" id="KW-1185">Reference proteome</keyword>
<evidence type="ECO:0000313" key="2">
    <source>
        <dbReference type="Proteomes" id="UP000266906"/>
    </source>
</evidence>
<dbReference type="Proteomes" id="UP000266906">
    <property type="component" value="Unassembled WGS sequence"/>
</dbReference>
<dbReference type="AlphaFoldDB" id="A0A3N4R5M8"/>
<proteinExistence type="predicted"/>
<accession>A0A3N4R5M8</accession>
<name>A0A3N4R5M8_9ACTN</name>
<comment type="caution">
    <text evidence="1">The sequence shown here is derived from an EMBL/GenBank/DDBJ whole genome shotgun (WGS) entry which is preliminary data.</text>
</comment>
<sequence>MTAPPTSHRLLAIYLNDHLAGAEAATRRTRRTADAHPDPDEGRVLRQMAADIACDTASLRRVMRELGVPERRSHAWLGRFGELAGLLKPNGTLLRRSPLTDLVELEALRLGVVGKRQLWSALAELFGDDPRVDRTRLDELADRADQQARLLEELRLRAAGVLTDRP</sequence>
<protein>
    <submittedName>
        <fullName evidence="1">Uncharacterized protein</fullName>
    </submittedName>
</protein>
<dbReference type="EMBL" id="RKQG01000003">
    <property type="protein sequence ID" value="RPE27916.1"/>
    <property type="molecule type" value="Genomic_DNA"/>
</dbReference>
<dbReference type="RefSeq" id="WP_123821399.1">
    <property type="nucleotide sequence ID" value="NZ_RKQG01000003.1"/>
</dbReference>
<evidence type="ECO:0000313" key="1">
    <source>
        <dbReference type="EMBL" id="RPE27916.1"/>
    </source>
</evidence>
<gene>
    <name evidence="1" type="ORF">EDD38_7208</name>
</gene>
<reference evidence="1 2" key="1">
    <citation type="submission" date="2018-11" db="EMBL/GenBank/DDBJ databases">
        <title>Sequencing the genomes of 1000 actinobacteria strains.</title>
        <authorList>
            <person name="Klenk H.-P."/>
        </authorList>
    </citation>
    <scope>NUCLEOTIDE SEQUENCE [LARGE SCALE GENOMIC DNA]</scope>
    <source>
        <strain evidence="1 2">DSM 44781</strain>
    </source>
</reference>